<dbReference type="AlphaFoldDB" id="A0A8H7D5V8"/>
<proteinExistence type="predicted"/>
<dbReference type="GO" id="GO:0016491">
    <property type="term" value="F:oxidoreductase activity"/>
    <property type="evidence" value="ECO:0007669"/>
    <property type="project" value="UniProtKB-KW"/>
</dbReference>
<dbReference type="PANTHER" id="PTHR43625">
    <property type="entry name" value="AFLATOXIN B1 ALDEHYDE REDUCTASE"/>
    <property type="match status" value="1"/>
</dbReference>
<dbReference type="Gene3D" id="3.20.20.100">
    <property type="entry name" value="NADP-dependent oxidoreductase domain"/>
    <property type="match status" value="1"/>
</dbReference>
<dbReference type="InterPro" id="IPR023210">
    <property type="entry name" value="NADP_OxRdtase_dom"/>
</dbReference>
<evidence type="ECO:0000256" key="1">
    <source>
        <dbReference type="ARBA" id="ARBA00023002"/>
    </source>
</evidence>
<sequence>MTRWNSQSTRTSPHFSSIQSNTMVIKTTTLGGTASDLTVGRVSHGLMMMGTTSDSTDEVCFESIKAGIDELPAGAKMFLNSGEFYSKTWGPENLDLLNRFFTKYPDYADKTFLSVKGAMVGGDPDCSIENLRKSVLNIQSHLGPHKKLDLYQPARIDVRLSIEDIMNNLVVLLKEGHFSHIGLSEVSAETLRRANAVHPVTAAEIEVSLWVYEPETRKVIETARELNISVLAYSPIGKGFLAGKYTSQADLPAGDYRTHYTRLTGDALAHNMSLVSALPELAAQKGVTPAQLAIAWVAALGPHVIPLPGSSKAARTLENCAAGDIELSKEEIATLTVIAKAGGVKGGRMAGGAEERHLMR</sequence>
<gene>
    <name evidence="3" type="ORF">MVEN_00776600</name>
</gene>
<dbReference type="SUPFAM" id="SSF51430">
    <property type="entry name" value="NAD(P)-linked oxidoreductase"/>
    <property type="match status" value="1"/>
</dbReference>
<dbReference type="Pfam" id="PF00248">
    <property type="entry name" value="Aldo_ket_red"/>
    <property type="match status" value="1"/>
</dbReference>
<accession>A0A8H7D5V8</accession>
<evidence type="ECO:0000259" key="2">
    <source>
        <dbReference type="Pfam" id="PF00248"/>
    </source>
</evidence>
<dbReference type="InterPro" id="IPR036812">
    <property type="entry name" value="NAD(P)_OxRdtase_dom_sf"/>
</dbReference>
<keyword evidence="4" id="KW-1185">Reference proteome</keyword>
<dbReference type="GO" id="GO:0005737">
    <property type="term" value="C:cytoplasm"/>
    <property type="evidence" value="ECO:0007669"/>
    <property type="project" value="TreeGrafter"/>
</dbReference>
<organism evidence="3 4">
    <name type="scientific">Mycena venus</name>
    <dbReference type="NCBI Taxonomy" id="2733690"/>
    <lineage>
        <taxon>Eukaryota</taxon>
        <taxon>Fungi</taxon>
        <taxon>Dikarya</taxon>
        <taxon>Basidiomycota</taxon>
        <taxon>Agaricomycotina</taxon>
        <taxon>Agaricomycetes</taxon>
        <taxon>Agaricomycetidae</taxon>
        <taxon>Agaricales</taxon>
        <taxon>Marasmiineae</taxon>
        <taxon>Mycenaceae</taxon>
        <taxon>Mycena</taxon>
    </lineage>
</organism>
<dbReference type="Proteomes" id="UP000620124">
    <property type="component" value="Unassembled WGS sequence"/>
</dbReference>
<dbReference type="OrthoDB" id="37537at2759"/>
<dbReference type="EMBL" id="JACAZI010000005">
    <property type="protein sequence ID" value="KAF7360462.1"/>
    <property type="molecule type" value="Genomic_DNA"/>
</dbReference>
<reference evidence="3" key="1">
    <citation type="submission" date="2020-05" db="EMBL/GenBank/DDBJ databases">
        <title>Mycena genomes resolve the evolution of fungal bioluminescence.</title>
        <authorList>
            <person name="Tsai I.J."/>
        </authorList>
    </citation>
    <scope>NUCLEOTIDE SEQUENCE</scope>
    <source>
        <strain evidence="3">CCC161011</strain>
    </source>
</reference>
<dbReference type="PANTHER" id="PTHR43625:SF78">
    <property type="entry name" value="PYRIDOXAL REDUCTASE-RELATED"/>
    <property type="match status" value="1"/>
</dbReference>
<name>A0A8H7D5V8_9AGAR</name>
<feature type="domain" description="NADP-dependent oxidoreductase" evidence="2">
    <location>
        <begin position="73"/>
        <end position="337"/>
    </location>
</feature>
<dbReference type="InterPro" id="IPR050791">
    <property type="entry name" value="Aldo-Keto_reductase"/>
</dbReference>
<keyword evidence="1" id="KW-0560">Oxidoreductase</keyword>
<evidence type="ECO:0000313" key="3">
    <source>
        <dbReference type="EMBL" id="KAF7360462.1"/>
    </source>
</evidence>
<dbReference type="CDD" id="cd19077">
    <property type="entry name" value="AKR_AKR8A1-2"/>
    <property type="match status" value="1"/>
</dbReference>
<protein>
    <submittedName>
        <fullName evidence="3">Aldo keto reductase</fullName>
    </submittedName>
</protein>
<evidence type="ECO:0000313" key="4">
    <source>
        <dbReference type="Proteomes" id="UP000620124"/>
    </source>
</evidence>
<comment type="caution">
    <text evidence="3">The sequence shown here is derived from an EMBL/GenBank/DDBJ whole genome shotgun (WGS) entry which is preliminary data.</text>
</comment>